<feature type="non-terminal residue" evidence="2">
    <location>
        <position position="1"/>
    </location>
</feature>
<accession>A0A1B7ME10</accession>
<dbReference type="InParanoid" id="A0A1B7ME10"/>
<dbReference type="Proteomes" id="UP000092154">
    <property type="component" value="Unassembled WGS sequence"/>
</dbReference>
<name>A0A1B7ME10_9AGAM</name>
<evidence type="ECO:0000313" key="2">
    <source>
        <dbReference type="EMBL" id="OAX30853.1"/>
    </source>
</evidence>
<keyword evidence="1" id="KW-0472">Membrane</keyword>
<dbReference type="STRING" id="1314800.A0A1B7ME10"/>
<sequence>KFHLLVDRLEKDFGPDHKVVHYIGAILPQSTTTMDTFTISDLRNDDVAKQFGTISTLYIPPRDESLVNPNVAEAFGTPAAPVTMDSSVKWAGPKLNIVSPYCPHERDVIAQIDTHVAPEGYRKLHTSAAMKKFMTDLILKPKLLEEYKLDPGAVVESAEGLSDVEKFALKVASSGAAYISMTATESDIASGRQLAKDEIATAEGPLAHHTIVVVVVSCAVLLISFSSNSARR</sequence>
<evidence type="ECO:0000256" key="1">
    <source>
        <dbReference type="SAM" id="Phobius"/>
    </source>
</evidence>
<organism evidence="2 3">
    <name type="scientific">Rhizopogon vinicolor AM-OR11-026</name>
    <dbReference type="NCBI Taxonomy" id="1314800"/>
    <lineage>
        <taxon>Eukaryota</taxon>
        <taxon>Fungi</taxon>
        <taxon>Dikarya</taxon>
        <taxon>Basidiomycota</taxon>
        <taxon>Agaricomycotina</taxon>
        <taxon>Agaricomycetes</taxon>
        <taxon>Agaricomycetidae</taxon>
        <taxon>Boletales</taxon>
        <taxon>Suillineae</taxon>
        <taxon>Rhizopogonaceae</taxon>
        <taxon>Rhizopogon</taxon>
    </lineage>
</organism>
<dbReference type="AlphaFoldDB" id="A0A1B7ME10"/>
<dbReference type="EMBL" id="KV449848">
    <property type="protein sequence ID" value="OAX30853.1"/>
    <property type="molecule type" value="Genomic_DNA"/>
</dbReference>
<keyword evidence="1" id="KW-1133">Transmembrane helix</keyword>
<feature type="transmembrane region" description="Helical" evidence="1">
    <location>
        <begin position="206"/>
        <end position="225"/>
    </location>
</feature>
<dbReference type="OrthoDB" id="3149161at2759"/>
<keyword evidence="1" id="KW-0812">Transmembrane</keyword>
<keyword evidence="3" id="KW-1185">Reference proteome</keyword>
<gene>
    <name evidence="2" type="ORF">K503DRAFT_704722</name>
</gene>
<evidence type="ECO:0000313" key="3">
    <source>
        <dbReference type="Proteomes" id="UP000092154"/>
    </source>
</evidence>
<protein>
    <submittedName>
        <fullName evidence="2">Uncharacterized protein</fullName>
    </submittedName>
</protein>
<proteinExistence type="predicted"/>
<reference evidence="2 3" key="1">
    <citation type="submission" date="2016-06" db="EMBL/GenBank/DDBJ databases">
        <title>Comparative genomics of the ectomycorrhizal sister species Rhizopogon vinicolor and Rhizopogon vesiculosus (Basidiomycota: Boletales) reveals a divergence of the mating type B locus.</title>
        <authorList>
            <consortium name="DOE Joint Genome Institute"/>
            <person name="Mujic A.B."/>
            <person name="Kuo A."/>
            <person name="Tritt A."/>
            <person name="Lipzen A."/>
            <person name="Chen C."/>
            <person name="Johnson J."/>
            <person name="Sharma A."/>
            <person name="Barry K."/>
            <person name="Grigoriev I.V."/>
            <person name="Spatafora J.W."/>
        </authorList>
    </citation>
    <scope>NUCLEOTIDE SEQUENCE [LARGE SCALE GENOMIC DNA]</scope>
    <source>
        <strain evidence="2 3">AM-OR11-026</strain>
    </source>
</reference>